<dbReference type="InterPro" id="IPR003675">
    <property type="entry name" value="Rce1/LyrA-like_dom"/>
</dbReference>
<feature type="transmembrane region" description="Helical" evidence="2">
    <location>
        <begin position="221"/>
        <end position="242"/>
    </location>
</feature>
<accession>A0A0R2MHF1</accession>
<proteinExistence type="inferred from homology"/>
<dbReference type="GO" id="GO:0004175">
    <property type="term" value="F:endopeptidase activity"/>
    <property type="evidence" value="ECO:0007669"/>
    <property type="project" value="UniProtKB-ARBA"/>
</dbReference>
<dbReference type="AlphaFoldDB" id="A0A0R2MHF1"/>
<dbReference type="InterPro" id="IPR052710">
    <property type="entry name" value="CAAX_protease"/>
</dbReference>
<protein>
    <recommendedName>
        <fullName evidence="3">CAAX prenyl protease 2/Lysostaphin resistance protein A-like domain-containing protein</fullName>
    </recommendedName>
</protein>
<gene>
    <name evidence="4" type="ORF">IV64_GL002625</name>
</gene>
<evidence type="ECO:0000256" key="2">
    <source>
        <dbReference type="SAM" id="Phobius"/>
    </source>
</evidence>
<evidence type="ECO:0000256" key="1">
    <source>
        <dbReference type="ARBA" id="ARBA00009067"/>
    </source>
</evidence>
<dbReference type="PANTHER" id="PTHR36435">
    <property type="entry name" value="SLR1288 PROTEIN"/>
    <property type="match status" value="1"/>
</dbReference>
<name>A0A0R2MHF1_9LACO</name>
<keyword evidence="2" id="KW-1133">Transmembrane helix</keyword>
<keyword evidence="5" id="KW-1185">Reference proteome</keyword>
<feature type="domain" description="CAAX prenyl protease 2/Lysostaphin resistance protein A-like" evidence="3">
    <location>
        <begin position="104"/>
        <end position="202"/>
    </location>
</feature>
<sequence>MTNFKRGWGLALLCYIWVIILFFASSLLFALGWIPKHYAGIVQEAVVLLGVWLFNHYIAHVPVSFWNRHYGWGQLEQAVPALLLVGHLVVANLPKVLSLPFTPLVLMYLDYVFLIGLTEEYVFRGVMIPLLARSLPNSNFAVVVISSFLFGGLHLINSTYLSLSYVLPQILFATALGVLFAGVYIRTRNLGLPILMHAATDLSLVVQLIQHPSNANLYFSFYISIVAISLCGIILIITLFVADRQVWPAEILTERSATN</sequence>
<dbReference type="Pfam" id="PF02517">
    <property type="entry name" value="Rce1-like"/>
    <property type="match status" value="1"/>
</dbReference>
<dbReference type="STRING" id="942150.IV64_GL002625"/>
<dbReference type="EMBL" id="JQCL01000057">
    <property type="protein sequence ID" value="KRO10931.1"/>
    <property type="molecule type" value="Genomic_DNA"/>
</dbReference>
<comment type="caution">
    <text evidence="4">The sequence shown here is derived from an EMBL/GenBank/DDBJ whole genome shotgun (WGS) entry which is preliminary data.</text>
</comment>
<dbReference type="RefSeq" id="WP_057706367.1">
    <property type="nucleotide sequence ID" value="NZ_JQCL01000057.1"/>
</dbReference>
<feature type="transmembrane region" description="Helical" evidence="2">
    <location>
        <begin position="162"/>
        <end position="183"/>
    </location>
</feature>
<organism evidence="4 5">
    <name type="scientific">Lactiplantibacillus xiangfangensis</name>
    <dbReference type="NCBI Taxonomy" id="942150"/>
    <lineage>
        <taxon>Bacteria</taxon>
        <taxon>Bacillati</taxon>
        <taxon>Bacillota</taxon>
        <taxon>Bacilli</taxon>
        <taxon>Lactobacillales</taxon>
        <taxon>Lactobacillaceae</taxon>
        <taxon>Lactiplantibacillus</taxon>
    </lineage>
</organism>
<dbReference type="GO" id="GO:0080120">
    <property type="term" value="P:CAAX-box protein maturation"/>
    <property type="evidence" value="ECO:0007669"/>
    <property type="project" value="UniProtKB-ARBA"/>
</dbReference>
<feature type="transmembrane region" description="Helical" evidence="2">
    <location>
        <begin position="12"/>
        <end position="34"/>
    </location>
</feature>
<reference evidence="4 5" key="1">
    <citation type="journal article" date="2015" name="Genome Announc.">
        <title>Expanding the biotechnology potential of lactobacilli through comparative genomics of 213 strains and associated genera.</title>
        <authorList>
            <person name="Sun Z."/>
            <person name="Harris H.M."/>
            <person name="McCann A."/>
            <person name="Guo C."/>
            <person name="Argimon S."/>
            <person name="Zhang W."/>
            <person name="Yang X."/>
            <person name="Jeffery I.B."/>
            <person name="Cooney J.C."/>
            <person name="Kagawa T.F."/>
            <person name="Liu W."/>
            <person name="Song Y."/>
            <person name="Salvetti E."/>
            <person name="Wrobel A."/>
            <person name="Rasinkangas P."/>
            <person name="Parkhill J."/>
            <person name="Rea M.C."/>
            <person name="O'Sullivan O."/>
            <person name="Ritari J."/>
            <person name="Douillard F.P."/>
            <person name="Paul Ross R."/>
            <person name="Yang R."/>
            <person name="Briner A.E."/>
            <person name="Felis G.E."/>
            <person name="de Vos W.M."/>
            <person name="Barrangou R."/>
            <person name="Klaenhammer T.R."/>
            <person name="Caufield P.W."/>
            <person name="Cui Y."/>
            <person name="Zhang H."/>
            <person name="O'Toole P.W."/>
        </authorList>
    </citation>
    <scope>NUCLEOTIDE SEQUENCE [LARGE SCALE GENOMIC DNA]</scope>
    <source>
        <strain evidence="4 5">LMG 26013</strain>
    </source>
</reference>
<dbReference type="Proteomes" id="UP000051783">
    <property type="component" value="Unassembled WGS sequence"/>
</dbReference>
<feature type="transmembrane region" description="Helical" evidence="2">
    <location>
        <begin position="138"/>
        <end position="156"/>
    </location>
</feature>
<dbReference type="OrthoDB" id="2311705at2"/>
<evidence type="ECO:0000259" key="3">
    <source>
        <dbReference type="Pfam" id="PF02517"/>
    </source>
</evidence>
<comment type="similarity">
    <text evidence="1">Belongs to the UPF0177 family.</text>
</comment>
<keyword evidence="2" id="KW-0472">Membrane</keyword>
<evidence type="ECO:0000313" key="4">
    <source>
        <dbReference type="EMBL" id="KRO10931.1"/>
    </source>
</evidence>
<keyword evidence="2" id="KW-0812">Transmembrane</keyword>
<feature type="transmembrane region" description="Helical" evidence="2">
    <location>
        <begin position="96"/>
        <end position="117"/>
    </location>
</feature>
<feature type="transmembrane region" description="Helical" evidence="2">
    <location>
        <begin position="190"/>
        <end position="209"/>
    </location>
</feature>
<dbReference type="PATRIC" id="fig|942150.3.peg.2736"/>
<dbReference type="PANTHER" id="PTHR36435:SF1">
    <property type="entry name" value="CAAX AMINO TERMINAL PROTEASE FAMILY PROTEIN"/>
    <property type="match status" value="1"/>
</dbReference>
<evidence type="ECO:0000313" key="5">
    <source>
        <dbReference type="Proteomes" id="UP000051783"/>
    </source>
</evidence>